<name>A0A532UYX3_UNCL8</name>
<evidence type="ECO:0000313" key="3">
    <source>
        <dbReference type="Proteomes" id="UP000319619"/>
    </source>
</evidence>
<gene>
    <name evidence="2" type="ORF">CEE37_10395</name>
</gene>
<evidence type="ECO:0008006" key="4">
    <source>
        <dbReference type="Google" id="ProtNLM"/>
    </source>
</evidence>
<keyword evidence="1" id="KW-0732">Signal</keyword>
<dbReference type="PANTHER" id="PTHR42754:SF1">
    <property type="entry name" value="LIPOPROTEIN"/>
    <property type="match status" value="1"/>
</dbReference>
<dbReference type="Proteomes" id="UP000319619">
    <property type="component" value="Unassembled WGS sequence"/>
</dbReference>
<dbReference type="NCBIfam" id="TIGR04183">
    <property type="entry name" value="Por_Secre_tail"/>
    <property type="match status" value="1"/>
</dbReference>
<evidence type="ECO:0000256" key="1">
    <source>
        <dbReference type="SAM" id="SignalP"/>
    </source>
</evidence>
<reference evidence="2 3" key="1">
    <citation type="submission" date="2017-06" db="EMBL/GenBank/DDBJ databases">
        <title>Novel microbial phyla capable of carbon fixation and sulfur reduction in deep-sea sediments.</title>
        <authorList>
            <person name="Huang J."/>
            <person name="Baker B."/>
            <person name="Wang Y."/>
        </authorList>
    </citation>
    <scope>NUCLEOTIDE SEQUENCE [LARGE SCALE GENOMIC DNA]</scope>
    <source>
        <strain evidence="2">B3_LCP</strain>
    </source>
</reference>
<dbReference type="AlphaFoldDB" id="A0A532UYX3"/>
<dbReference type="InterPro" id="IPR026444">
    <property type="entry name" value="Secre_tail"/>
</dbReference>
<comment type="caution">
    <text evidence="2">The sequence shown here is derived from an EMBL/GenBank/DDBJ whole genome shotgun (WGS) entry which is preliminary data.</text>
</comment>
<sequence length="621" mass="66795">MNSSGLKIALLLSLGFPLLNSYADPPDTLWTNTFGSAGNDVGIRVRQTSGSGFIIAGYTKPPDSTFYQGLLVKTDPYGEESWTRHYAGTGDLLFHDVQITSDGGFICTGLSNSLSGINADLCLLKTDSCGIEQWRETFGGNSDDKGHAVQQTDDGGYIIAGETTSLGAGNRDFLLVKTDEIGSVRWYRTFGGSQADYCHAVCQTGDGGYLMAGSTASFGSGGYDFWLVKTDAAGIEQWNRTFGGLENDFTHSMQLCDDGGIALAGCTWSFGSGGCDFWLVKTGNNGDLEWSNAYGGYACDCCYSLQQTIDGGFILSGWCYSFGAGECDFWMVKTDYCGIEEWNLPVGGSGFDHGQCIQQIREGGYIATGHTNSLGAGALDVWLVRLADPSLNIICNPISTPVVIPYTGGTIEATAALSNNTALELTFDLWAEVILPGGSIYGPTVLLQNRTIPPAYSIIRQLSQEIPASAPPGFYRYFLHTGLYPDSIISTASFPFTKDTCNSFLHASDPLSNSSAYNQLIPAQPEADDNRSHLNLSCFSSANSTTTIQFELPSAGQVMIEIYNILGENCTAGIIELCRQSWYSAGKHQVNIDGTNLSSGVYIVNIHFNGMIERDKLIIVN</sequence>
<organism evidence="2 3">
    <name type="scientific">candidate division LCP-89 bacterium B3_LCP</name>
    <dbReference type="NCBI Taxonomy" id="2012998"/>
    <lineage>
        <taxon>Bacteria</taxon>
        <taxon>Pseudomonadati</taxon>
        <taxon>Bacteria division LCP-89</taxon>
    </lineage>
</organism>
<proteinExistence type="predicted"/>
<accession>A0A532UYX3</accession>
<feature type="chain" id="PRO_5021781807" description="Secretion system C-terminal sorting domain-containing protein" evidence="1">
    <location>
        <begin position="24"/>
        <end position="621"/>
    </location>
</feature>
<evidence type="ECO:0000313" key="2">
    <source>
        <dbReference type="EMBL" id="TKJ40136.1"/>
    </source>
</evidence>
<feature type="signal peptide" evidence="1">
    <location>
        <begin position="1"/>
        <end position="23"/>
    </location>
</feature>
<dbReference type="PANTHER" id="PTHR42754">
    <property type="entry name" value="ENDOGLUCANASE"/>
    <property type="match status" value="1"/>
</dbReference>
<protein>
    <recommendedName>
        <fullName evidence="4">Secretion system C-terminal sorting domain-containing protein</fullName>
    </recommendedName>
</protein>
<dbReference type="EMBL" id="NJBN01000006">
    <property type="protein sequence ID" value="TKJ40136.1"/>
    <property type="molecule type" value="Genomic_DNA"/>
</dbReference>